<gene>
    <name evidence="3" type="ORF">PVL29_024383</name>
</gene>
<dbReference type="EMBL" id="JARBHA010000018">
    <property type="protein sequence ID" value="KAJ9675438.1"/>
    <property type="molecule type" value="Genomic_DNA"/>
</dbReference>
<dbReference type="AlphaFoldDB" id="A0AA38YRP9"/>
<accession>A0AA38YRP9</accession>
<dbReference type="InterPro" id="IPR025558">
    <property type="entry name" value="DUF4283"/>
</dbReference>
<organism evidence="3 4">
    <name type="scientific">Vitis rotundifolia</name>
    <name type="common">Muscadine grape</name>
    <dbReference type="NCBI Taxonomy" id="103349"/>
    <lineage>
        <taxon>Eukaryota</taxon>
        <taxon>Viridiplantae</taxon>
        <taxon>Streptophyta</taxon>
        <taxon>Embryophyta</taxon>
        <taxon>Tracheophyta</taxon>
        <taxon>Spermatophyta</taxon>
        <taxon>Magnoliopsida</taxon>
        <taxon>eudicotyledons</taxon>
        <taxon>Gunneridae</taxon>
        <taxon>Pentapetalae</taxon>
        <taxon>rosids</taxon>
        <taxon>Vitales</taxon>
        <taxon>Vitaceae</taxon>
        <taxon>Viteae</taxon>
        <taxon>Vitis</taxon>
    </lineage>
</organism>
<protein>
    <recommendedName>
        <fullName evidence="2">DUF4283 domain-containing protein</fullName>
    </recommendedName>
</protein>
<evidence type="ECO:0000313" key="4">
    <source>
        <dbReference type="Proteomes" id="UP001168098"/>
    </source>
</evidence>
<feature type="domain" description="DUF4283" evidence="2">
    <location>
        <begin position="115"/>
        <end position="199"/>
    </location>
</feature>
<dbReference type="Proteomes" id="UP001168098">
    <property type="component" value="Unassembled WGS sequence"/>
</dbReference>
<evidence type="ECO:0000259" key="2">
    <source>
        <dbReference type="Pfam" id="PF14111"/>
    </source>
</evidence>
<name>A0AA38YRP9_VITRO</name>
<feature type="compositionally biased region" description="Polar residues" evidence="1">
    <location>
        <begin position="376"/>
        <end position="387"/>
    </location>
</feature>
<reference evidence="3 4" key="1">
    <citation type="journal article" date="2023" name="BMC Biotechnol.">
        <title>Vitis rotundifolia cv Carlos genome sequencing.</title>
        <authorList>
            <person name="Huff M."/>
            <person name="Hulse-Kemp A."/>
            <person name="Scheffler B."/>
            <person name="Youngblood R."/>
            <person name="Simpson S."/>
            <person name="Babiker E."/>
            <person name="Staton M."/>
        </authorList>
    </citation>
    <scope>NUCLEOTIDE SEQUENCE [LARGE SCALE GENOMIC DNA]</scope>
    <source>
        <tissue evidence="3">Leaf</tissue>
    </source>
</reference>
<dbReference type="PANTHER" id="PTHR34427">
    <property type="entry name" value="DUF4283 DOMAIN PROTEIN"/>
    <property type="match status" value="1"/>
</dbReference>
<feature type="region of interest" description="Disordered" evidence="1">
    <location>
        <begin position="314"/>
        <end position="424"/>
    </location>
</feature>
<dbReference type="Pfam" id="PF14111">
    <property type="entry name" value="DUF4283"/>
    <property type="match status" value="1"/>
</dbReference>
<dbReference type="PANTHER" id="PTHR34427:SF5">
    <property type="entry name" value="DUF4283 DOMAIN-CONTAINING PROTEIN"/>
    <property type="match status" value="1"/>
</dbReference>
<evidence type="ECO:0000313" key="3">
    <source>
        <dbReference type="EMBL" id="KAJ9675438.1"/>
    </source>
</evidence>
<comment type="caution">
    <text evidence="3">The sequence shown here is derived from an EMBL/GenBank/DDBJ whole genome shotgun (WGS) entry which is preliminary data.</text>
</comment>
<sequence length="437" mass="48488">MGKGVEGKGRSFSLMRGLNRAGWYLLLGVTDSERKRFSIFIPKGRGDKGGWVLMAEKLQQMVGVFGKKINKQEARVVGKSVMEKSFVEVLKGSSWRTTNVVRVKVKREETLGILQKLGNCIVVSWKPKATGEEDLEKMGKLWATSWGLTGNLGLDRMEKNRVLLEFEKLEEARRVVASGNRSQGGLQLDLEFWNPRSGCRIEGEESEEVWVKIVGLPVSMWNPMILRRVGEECGRFVAIDPQTKSLGELQWARILVKKRGDFLPSVLEMEIDEDVYTLSLWWELRPALKKNTVGCSEVSGRKRDEVKGEFELADATCGPLTPPTEGTGDQGSGLGWEKANRAQARERDLNITMGPGPHKSDPSMGPKEARRMDGPASSSSHLGSKSMQEGDVDVGLEEGPLFKRWAGQVDSTKQSEGLDRDGPNLLLSQAISIVSRT</sequence>
<evidence type="ECO:0000256" key="1">
    <source>
        <dbReference type="SAM" id="MobiDB-lite"/>
    </source>
</evidence>
<proteinExistence type="predicted"/>
<keyword evidence="4" id="KW-1185">Reference proteome</keyword>
<feature type="compositionally biased region" description="Basic and acidic residues" evidence="1">
    <location>
        <begin position="338"/>
        <end position="349"/>
    </location>
</feature>